<evidence type="ECO:0000259" key="4">
    <source>
        <dbReference type="PROSITE" id="PS50983"/>
    </source>
</evidence>
<evidence type="ECO:0000313" key="5">
    <source>
        <dbReference type="EMBL" id="SFE09781.1"/>
    </source>
</evidence>
<feature type="domain" description="Fe/B12 periplasmic-binding" evidence="4">
    <location>
        <begin position="82"/>
        <end position="349"/>
    </location>
</feature>
<dbReference type="AlphaFoldDB" id="A0A1I1XRB5"/>
<proteinExistence type="inferred from homology"/>
<accession>A0A1I1XRB5</accession>
<dbReference type="InterPro" id="IPR002491">
    <property type="entry name" value="ABC_transptr_periplasmic_BD"/>
</dbReference>
<organism evidence="5 6">
    <name type="scientific">Succiniclasticum ruminis DSM 9236</name>
    <dbReference type="NCBI Taxonomy" id="1123323"/>
    <lineage>
        <taxon>Bacteria</taxon>
        <taxon>Bacillati</taxon>
        <taxon>Bacillota</taxon>
        <taxon>Negativicutes</taxon>
        <taxon>Acidaminococcales</taxon>
        <taxon>Acidaminococcaceae</taxon>
        <taxon>Succiniclasticum</taxon>
    </lineage>
</organism>
<dbReference type="Pfam" id="PF01497">
    <property type="entry name" value="Peripla_BP_2"/>
    <property type="match status" value="1"/>
</dbReference>
<dbReference type="InterPro" id="IPR050902">
    <property type="entry name" value="ABC_Transporter_SBP"/>
</dbReference>
<comment type="similarity">
    <text evidence="1">Belongs to the bacterial solute-binding protein 8 family.</text>
</comment>
<keyword evidence="6" id="KW-1185">Reference proteome</keyword>
<reference evidence="5 6" key="1">
    <citation type="submission" date="2016-10" db="EMBL/GenBank/DDBJ databases">
        <authorList>
            <person name="de Groot N.N."/>
        </authorList>
    </citation>
    <scope>NUCLEOTIDE SEQUENCE [LARGE SCALE GENOMIC DNA]</scope>
    <source>
        <strain evidence="5 6">DSM 9236</strain>
    </source>
</reference>
<dbReference type="Gene3D" id="3.40.50.1980">
    <property type="entry name" value="Nitrogenase molybdenum iron protein domain"/>
    <property type="match status" value="2"/>
</dbReference>
<sequence>MHTSNNICNFTNKKRFIILFLFLLSLLTLLCGCKQAAPAEEKTHSAVKSSSDVKPAGGNPEQSYSAKDDTGRILVFKTKPCRIVSVTYGTDEILKTLAGPERIAAYSRHAGDPEISFLSKEDVKRVGKKVENNSEAIFALHPDLVVISTSTGADELRTLESMGLTVYVAMSPKTYQEMRQKVRNLGLAAGEPQKTEDLLKRMDERMASLEKRLQAIPDDRRRTAVAFSMTGPMGRKGELFDSMMKLAHVINGAATVHPLGIKGQISKEQVVQVNPDMFLLPTWNYDKHSDPEKFARELMEDPAYRNVKAVKNRKMVYVSDRYRYVASHHIVDAVENIAYAVYPELFPEGKPEDQE</sequence>
<dbReference type="GO" id="GO:0071281">
    <property type="term" value="P:cellular response to iron ion"/>
    <property type="evidence" value="ECO:0007669"/>
    <property type="project" value="TreeGrafter"/>
</dbReference>
<dbReference type="PROSITE" id="PS50983">
    <property type="entry name" value="FE_B12_PBP"/>
    <property type="match status" value="1"/>
</dbReference>
<evidence type="ECO:0000256" key="3">
    <source>
        <dbReference type="SAM" id="SignalP"/>
    </source>
</evidence>
<dbReference type="SUPFAM" id="SSF53807">
    <property type="entry name" value="Helical backbone' metal receptor"/>
    <property type="match status" value="1"/>
</dbReference>
<dbReference type="STRING" id="1123323.SAMN05216245_101383"/>
<feature type="region of interest" description="Disordered" evidence="2">
    <location>
        <begin position="44"/>
        <end position="66"/>
    </location>
</feature>
<dbReference type="EMBL" id="FONL01000001">
    <property type="protein sequence ID" value="SFE09781.1"/>
    <property type="molecule type" value="Genomic_DNA"/>
</dbReference>
<name>A0A1I1XRB5_9FIRM</name>
<feature type="signal peptide" evidence="3">
    <location>
        <begin position="1"/>
        <end position="36"/>
    </location>
</feature>
<keyword evidence="3" id="KW-0732">Signal</keyword>
<dbReference type="PANTHER" id="PTHR30535:SF34">
    <property type="entry name" value="MOLYBDATE-BINDING PROTEIN MOLA"/>
    <property type="match status" value="1"/>
</dbReference>
<evidence type="ECO:0000313" key="6">
    <source>
        <dbReference type="Proteomes" id="UP000198896"/>
    </source>
</evidence>
<dbReference type="PANTHER" id="PTHR30535">
    <property type="entry name" value="VITAMIN B12-BINDING PROTEIN"/>
    <property type="match status" value="1"/>
</dbReference>
<dbReference type="Proteomes" id="UP000198896">
    <property type="component" value="Unassembled WGS sequence"/>
</dbReference>
<feature type="chain" id="PRO_5011589181" evidence="3">
    <location>
        <begin position="37"/>
        <end position="355"/>
    </location>
</feature>
<gene>
    <name evidence="5" type="ORF">SAMN05216245_101383</name>
</gene>
<evidence type="ECO:0000256" key="1">
    <source>
        <dbReference type="ARBA" id="ARBA00008814"/>
    </source>
</evidence>
<evidence type="ECO:0000256" key="2">
    <source>
        <dbReference type="SAM" id="MobiDB-lite"/>
    </source>
</evidence>
<protein>
    <submittedName>
        <fullName evidence="5">Iron complex transport system substrate-binding protein</fullName>
    </submittedName>
</protein>